<dbReference type="AlphaFoldDB" id="A0AAQ1HMU9"/>
<sequence>MSNLLPSNSTALERAAAQVGVQATDLPVILRSLWNPETCPLNLLPWLAWAWSVDDWSDAWSERQKRDTVKQALAVQRIKGTIGAVRRALGALGLPVRVQEWFNQTPAGQPYTFRLLLDVDQGALTKADLVKVLEVVANTKNLRSQLETVLLTVTSQAELTVATVTTLGSDLSVSGYQKPRLVINEFALPVYGTVTV</sequence>
<dbReference type="NCBIfam" id="TIGR01634">
    <property type="entry name" value="tail_P2_I"/>
    <property type="match status" value="1"/>
</dbReference>
<dbReference type="Proteomes" id="UP000183385">
    <property type="component" value="Unassembled WGS sequence"/>
</dbReference>
<gene>
    <name evidence="1" type="ORF">SAMN05216577_11064</name>
</gene>
<protein>
    <submittedName>
        <fullName evidence="1">Phage tail protein, P2 protein I family</fullName>
    </submittedName>
</protein>
<evidence type="ECO:0000313" key="2">
    <source>
        <dbReference type="Proteomes" id="UP000183385"/>
    </source>
</evidence>
<accession>A0AAQ1HMU9</accession>
<keyword evidence="2" id="KW-1185">Reference proteome</keyword>
<reference evidence="1 2" key="1">
    <citation type="submission" date="2016-10" db="EMBL/GenBank/DDBJ databases">
        <authorList>
            <person name="Varghese N."/>
            <person name="Submissions S."/>
        </authorList>
    </citation>
    <scope>NUCLEOTIDE SEQUENCE [LARGE SCALE GENOMIC DNA]</scope>
    <source>
        <strain evidence="1 2">LMG 18378</strain>
    </source>
</reference>
<dbReference type="EMBL" id="FOLS01000010">
    <property type="protein sequence ID" value="SFC75904.1"/>
    <property type="molecule type" value="Genomic_DNA"/>
</dbReference>
<comment type="caution">
    <text evidence="1">The sequence shown here is derived from an EMBL/GenBank/DDBJ whole genome shotgun (WGS) entry which is preliminary data.</text>
</comment>
<name>A0AAQ1HMU9_9PSED</name>
<proteinExistence type="predicted"/>
<dbReference type="Pfam" id="PF09684">
    <property type="entry name" value="Tail_P2_I"/>
    <property type="match status" value="1"/>
</dbReference>
<evidence type="ECO:0000313" key="1">
    <source>
        <dbReference type="EMBL" id="SFC75904.1"/>
    </source>
</evidence>
<organism evidence="1 2">
    <name type="scientific">Pseudomonas citronellolis</name>
    <dbReference type="NCBI Taxonomy" id="53408"/>
    <lineage>
        <taxon>Bacteria</taxon>
        <taxon>Pseudomonadati</taxon>
        <taxon>Pseudomonadota</taxon>
        <taxon>Gammaproteobacteria</taxon>
        <taxon>Pseudomonadales</taxon>
        <taxon>Pseudomonadaceae</taxon>
        <taxon>Pseudomonas</taxon>
    </lineage>
</organism>
<dbReference type="RefSeq" id="WP_074980191.1">
    <property type="nucleotide sequence ID" value="NZ_FOLS01000010.1"/>
</dbReference>
<dbReference type="InterPro" id="IPR006521">
    <property type="entry name" value="Tail_protein_I"/>
</dbReference>